<protein>
    <submittedName>
        <fullName evidence="1">Uncharacterized protein</fullName>
    </submittedName>
</protein>
<comment type="caution">
    <text evidence="1">The sequence shown here is derived from an EMBL/GenBank/DDBJ whole genome shotgun (WGS) entry which is preliminary data.</text>
</comment>
<dbReference type="EMBL" id="CABVMM010000001">
    <property type="protein sequence ID" value="VVU99101.1"/>
    <property type="molecule type" value="Genomic_DNA"/>
</dbReference>
<sequence length="47" mass="5389">MKEIKLKVPDNKLVQQLGFAVSQEAEILEAHKNIVRERNAAYQKNPV</sequence>
<evidence type="ECO:0000313" key="1">
    <source>
        <dbReference type="EMBL" id="VVU99101.1"/>
    </source>
</evidence>
<accession>A0AC61Y3P9</accession>
<reference evidence="1" key="1">
    <citation type="submission" date="2019-09" db="EMBL/GenBank/DDBJ databases">
        <authorList>
            <person name="Rodrigo-Torres L."/>
            <person name="Arahal R. D."/>
            <person name="Lucena T."/>
        </authorList>
    </citation>
    <scope>NUCLEOTIDE SEQUENCE</scope>
    <source>
        <strain evidence="1">ISS653</strain>
    </source>
</reference>
<dbReference type="Proteomes" id="UP000356253">
    <property type="component" value="Unassembled WGS sequence"/>
</dbReference>
<proteinExistence type="predicted"/>
<gene>
    <name evidence="1" type="ORF">FVB9532_00353</name>
</gene>
<keyword evidence="2" id="KW-1185">Reference proteome</keyword>
<evidence type="ECO:0000313" key="2">
    <source>
        <dbReference type="Proteomes" id="UP000356253"/>
    </source>
</evidence>
<name>A0AC61Y3P9_9FLAO</name>
<organism evidence="1 2">
    <name type="scientific">Mesonia oceanica</name>
    <dbReference type="NCBI Taxonomy" id="2687242"/>
    <lineage>
        <taxon>Bacteria</taxon>
        <taxon>Pseudomonadati</taxon>
        <taxon>Bacteroidota</taxon>
        <taxon>Flavobacteriia</taxon>
        <taxon>Flavobacteriales</taxon>
        <taxon>Flavobacteriaceae</taxon>
        <taxon>Mesonia</taxon>
    </lineage>
</organism>